<accession>A0A1H3L1J9</accession>
<keyword evidence="10" id="KW-0812">Transmembrane</keyword>
<keyword evidence="10" id="KW-1133">Transmembrane helix</keyword>
<feature type="region of interest" description="Disordered" evidence="9">
    <location>
        <begin position="485"/>
        <end position="600"/>
    </location>
</feature>
<dbReference type="EMBL" id="FNOT01000008">
    <property type="protein sequence ID" value="SDY57828.1"/>
    <property type="molecule type" value="Genomic_DNA"/>
</dbReference>
<evidence type="ECO:0000313" key="13">
    <source>
        <dbReference type="EMBL" id="SDY96524.1"/>
    </source>
</evidence>
<evidence type="ECO:0000256" key="10">
    <source>
        <dbReference type="SAM" id="Phobius"/>
    </source>
</evidence>
<evidence type="ECO:0000256" key="4">
    <source>
        <dbReference type="ARBA" id="ARBA00022741"/>
    </source>
</evidence>
<keyword evidence="3" id="KW-0808">Transferase</keyword>
<evidence type="ECO:0000256" key="2">
    <source>
        <dbReference type="ARBA" id="ARBA00022527"/>
    </source>
</evidence>
<dbReference type="Gene3D" id="1.10.510.10">
    <property type="entry name" value="Transferase(Phosphotransferase) domain 1"/>
    <property type="match status" value="1"/>
</dbReference>
<dbReference type="STRING" id="1137993.SAMN05660209_03218"/>
<evidence type="ECO:0000256" key="3">
    <source>
        <dbReference type="ARBA" id="ARBA00022679"/>
    </source>
</evidence>
<feature type="transmembrane region" description="Helical" evidence="10">
    <location>
        <begin position="364"/>
        <end position="384"/>
    </location>
</feature>
<dbReference type="PANTHER" id="PTHR43289">
    <property type="entry name" value="MITOGEN-ACTIVATED PROTEIN KINASE KINASE KINASE 20-RELATED"/>
    <property type="match status" value="1"/>
</dbReference>
<evidence type="ECO:0000256" key="9">
    <source>
        <dbReference type="SAM" id="MobiDB-lite"/>
    </source>
</evidence>
<feature type="region of interest" description="Disordered" evidence="9">
    <location>
        <begin position="280"/>
        <end position="299"/>
    </location>
</feature>
<keyword evidence="14" id="KW-1185">Reference proteome</keyword>
<sequence>MTLSTGTILAGRYEITAPIATGGMGEVWRARDRVLDREVAAKVLRSEFTGDPSFVARFRNEARHTAALSHPNIASVYDYGETLDERGSQLAFLVMELVEGKPLVTILHEEGKLPVDWTLHVLGQAADGLSAAHHAGVVHRDIKPGNLIVRPDGVVKLTDFGIARARDATPLTRTGMVVGTAQYLSPEQAQGFEVTAASDVYSLGVVGYECLTGGRPFDGTSQVAVALAHINRPPPPLPANVPPAVRLLIERALAKDPADRFADGAAFAAAVRSVASGNGLAPAAGAATTPPYPQGAGTAQTEVVDDLADSRTQVLGAASAGGAAVTGARTSAGAMPPLRRTSDDDEDSRYAAPPPDDDRRRGPWVWLVAGLLLLALLGGGVWALTRGDDAATNDDAAPTTSARATSDPAAETVFVDSAGYVGEPVDDIEQALTDDGLQVVTEEATAAQLAELGQALDAGDVVTTDPFAQDVALGSTVTLYYAADDFAPGTGDEDPGTTDEPPAQQTTQAPPQTTAPAPNTSRGNATTSSAPAPAPSTSASTATTPSRPADEDEEDAAPGTPAPEPQPGAPVPDGAGGGAGRGPDEDPGQAAGQLDTDPAG</sequence>
<name>A0A1H3L1J9_9ACTN</name>
<feature type="domain" description="Protein kinase" evidence="11">
    <location>
        <begin position="13"/>
        <end position="275"/>
    </location>
</feature>
<dbReference type="RefSeq" id="WP_091158316.1">
    <property type="nucleotide sequence ID" value="NZ_FNOT01000008.1"/>
</dbReference>
<reference evidence="14" key="2">
    <citation type="submission" date="2016-10" db="EMBL/GenBank/DDBJ databases">
        <authorList>
            <person name="Varghese N."/>
            <person name="Submissions S."/>
        </authorList>
    </citation>
    <scope>NUCLEOTIDE SEQUENCE [LARGE SCALE GENOMIC DNA]</scope>
    <source>
        <strain evidence="14">DSM 45422</strain>
    </source>
</reference>
<evidence type="ECO:0000313" key="14">
    <source>
        <dbReference type="Proteomes" id="UP000198921"/>
    </source>
</evidence>
<dbReference type="AlphaFoldDB" id="A0A1H3L1J9"/>
<feature type="compositionally biased region" description="Low complexity" evidence="9">
    <location>
        <begin position="525"/>
        <end position="546"/>
    </location>
</feature>
<dbReference type="SUPFAM" id="SSF56112">
    <property type="entry name" value="Protein kinase-like (PK-like)"/>
    <property type="match status" value="1"/>
</dbReference>
<evidence type="ECO:0000313" key="12">
    <source>
        <dbReference type="EMBL" id="SDY57828.1"/>
    </source>
</evidence>
<organism evidence="12 14">
    <name type="scientific">Geodermatophilus africanus</name>
    <dbReference type="NCBI Taxonomy" id="1137993"/>
    <lineage>
        <taxon>Bacteria</taxon>
        <taxon>Bacillati</taxon>
        <taxon>Actinomycetota</taxon>
        <taxon>Actinomycetes</taxon>
        <taxon>Geodermatophilales</taxon>
        <taxon>Geodermatophilaceae</taxon>
        <taxon>Geodermatophilus</taxon>
    </lineage>
</organism>
<dbReference type="GO" id="GO:0004674">
    <property type="term" value="F:protein serine/threonine kinase activity"/>
    <property type="evidence" value="ECO:0007669"/>
    <property type="project" value="UniProtKB-KW"/>
</dbReference>
<gene>
    <name evidence="12" type="ORF">SAMN05660209_03218</name>
    <name evidence="13" type="ORF">SAMN05660209_04189</name>
</gene>
<dbReference type="PANTHER" id="PTHR43289:SF6">
    <property type="entry name" value="SERINE_THREONINE-PROTEIN KINASE NEKL-3"/>
    <property type="match status" value="1"/>
</dbReference>
<dbReference type="InterPro" id="IPR011009">
    <property type="entry name" value="Kinase-like_dom_sf"/>
</dbReference>
<dbReference type="Gene3D" id="3.30.200.20">
    <property type="entry name" value="Phosphorylase Kinase, domain 1"/>
    <property type="match status" value="1"/>
</dbReference>
<dbReference type="GO" id="GO:0045717">
    <property type="term" value="P:negative regulation of fatty acid biosynthetic process"/>
    <property type="evidence" value="ECO:0007669"/>
    <property type="project" value="UniProtKB-ARBA"/>
</dbReference>
<dbReference type="InterPro" id="IPR000719">
    <property type="entry name" value="Prot_kinase_dom"/>
</dbReference>
<keyword evidence="2 12" id="KW-0723">Serine/threonine-protein kinase</keyword>
<keyword evidence="4" id="KW-0547">Nucleotide-binding</keyword>
<dbReference type="GO" id="GO:0005524">
    <property type="term" value="F:ATP binding"/>
    <property type="evidence" value="ECO:0007669"/>
    <property type="project" value="UniProtKB-KW"/>
</dbReference>
<dbReference type="InterPro" id="IPR008271">
    <property type="entry name" value="Ser/Thr_kinase_AS"/>
</dbReference>
<feature type="region of interest" description="Disordered" evidence="9">
    <location>
        <begin position="318"/>
        <end position="361"/>
    </location>
</feature>
<evidence type="ECO:0000256" key="1">
    <source>
        <dbReference type="ARBA" id="ARBA00012513"/>
    </source>
</evidence>
<dbReference type="CDD" id="cd14014">
    <property type="entry name" value="STKc_PknB_like"/>
    <property type="match status" value="1"/>
</dbReference>
<evidence type="ECO:0000256" key="8">
    <source>
        <dbReference type="ARBA" id="ARBA00048679"/>
    </source>
</evidence>
<keyword evidence="6" id="KW-0067">ATP-binding</keyword>
<dbReference type="SMART" id="SM00220">
    <property type="entry name" value="S_TKc"/>
    <property type="match status" value="1"/>
</dbReference>
<dbReference type="FunFam" id="3.30.200.20:FF:000035">
    <property type="entry name" value="Serine/threonine protein kinase Stk1"/>
    <property type="match status" value="1"/>
</dbReference>
<dbReference type="Pfam" id="PF00069">
    <property type="entry name" value="Pkinase"/>
    <property type="match status" value="1"/>
</dbReference>
<evidence type="ECO:0000256" key="7">
    <source>
        <dbReference type="ARBA" id="ARBA00047899"/>
    </source>
</evidence>
<keyword evidence="5 12" id="KW-0418">Kinase</keyword>
<dbReference type="Gene3D" id="3.30.10.20">
    <property type="match status" value="1"/>
</dbReference>
<feature type="compositionally biased region" description="Low complexity" evidence="9">
    <location>
        <begin position="318"/>
        <end position="334"/>
    </location>
</feature>
<evidence type="ECO:0000256" key="5">
    <source>
        <dbReference type="ARBA" id="ARBA00022777"/>
    </source>
</evidence>
<dbReference type="PROSITE" id="PS00108">
    <property type="entry name" value="PROTEIN_KINASE_ST"/>
    <property type="match status" value="1"/>
</dbReference>
<evidence type="ECO:0000259" key="11">
    <source>
        <dbReference type="PROSITE" id="PS50011"/>
    </source>
</evidence>
<dbReference type="OrthoDB" id="308915at2"/>
<dbReference type="PROSITE" id="PS50011">
    <property type="entry name" value="PROTEIN_KINASE_DOM"/>
    <property type="match status" value="1"/>
</dbReference>
<comment type="catalytic activity">
    <reaction evidence="7">
        <text>L-threonyl-[protein] + ATP = O-phospho-L-threonyl-[protein] + ADP + H(+)</text>
        <dbReference type="Rhea" id="RHEA:46608"/>
        <dbReference type="Rhea" id="RHEA-COMP:11060"/>
        <dbReference type="Rhea" id="RHEA-COMP:11605"/>
        <dbReference type="ChEBI" id="CHEBI:15378"/>
        <dbReference type="ChEBI" id="CHEBI:30013"/>
        <dbReference type="ChEBI" id="CHEBI:30616"/>
        <dbReference type="ChEBI" id="CHEBI:61977"/>
        <dbReference type="ChEBI" id="CHEBI:456216"/>
        <dbReference type="EC" id="2.7.11.1"/>
    </reaction>
</comment>
<evidence type="ECO:0000256" key="6">
    <source>
        <dbReference type="ARBA" id="ARBA00022840"/>
    </source>
</evidence>
<feature type="compositionally biased region" description="Low complexity" evidence="9">
    <location>
        <begin position="501"/>
        <end position="518"/>
    </location>
</feature>
<proteinExistence type="predicted"/>
<dbReference type="Proteomes" id="UP000198921">
    <property type="component" value="Unassembled WGS sequence"/>
</dbReference>
<reference evidence="12" key="1">
    <citation type="submission" date="2016-10" db="EMBL/GenBank/DDBJ databases">
        <authorList>
            <person name="de Groot N.N."/>
        </authorList>
    </citation>
    <scope>NUCLEOTIDE SEQUENCE [LARGE SCALE GENOMIC DNA]</scope>
    <source>
        <strain evidence="12">DSM 45422</strain>
    </source>
</reference>
<comment type="catalytic activity">
    <reaction evidence="8">
        <text>L-seryl-[protein] + ATP = O-phospho-L-seryl-[protein] + ADP + H(+)</text>
        <dbReference type="Rhea" id="RHEA:17989"/>
        <dbReference type="Rhea" id="RHEA-COMP:9863"/>
        <dbReference type="Rhea" id="RHEA-COMP:11604"/>
        <dbReference type="ChEBI" id="CHEBI:15378"/>
        <dbReference type="ChEBI" id="CHEBI:29999"/>
        <dbReference type="ChEBI" id="CHEBI:30616"/>
        <dbReference type="ChEBI" id="CHEBI:83421"/>
        <dbReference type="ChEBI" id="CHEBI:456216"/>
        <dbReference type="EC" id="2.7.11.1"/>
    </reaction>
</comment>
<protein>
    <recommendedName>
        <fullName evidence="1">non-specific serine/threonine protein kinase</fullName>
        <ecNumber evidence="1">2.7.11.1</ecNumber>
    </recommendedName>
</protein>
<feature type="compositionally biased region" description="Pro residues" evidence="9">
    <location>
        <begin position="560"/>
        <end position="570"/>
    </location>
</feature>
<dbReference type="EC" id="2.7.11.1" evidence="1"/>
<dbReference type="EMBL" id="FNOT01000015">
    <property type="protein sequence ID" value="SDY96524.1"/>
    <property type="molecule type" value="Genomic_DNA"/>
</dbReference>
<dbReference type="FunFam" id="1.10.510.10:FF:000021">
    <property type="entry name" value="Serine/threonine protein kinase"/>
    <property type="match status" value="1"/>
</dbReference>
<keyword evidence="10" id="KW-0472">Membrane</keyword>